<evidence type="ECO:0000313" key="2">
    <source>
        <dbReference type="EMBL" id="SPO21587.1"/>
    </source>
</evidence>
<accession>A0A5C3DW61</accession>
<dbReference type="Proteomes" id="UP000324022">
    <property type="component" value="Unassembled WGS sequence"/>
</dbReference>
<feature type="compositionally biased region" description="Polar residues" evidence="1">
    <location>
        <begin position="184"/>
        <end position="211"/>
    </location>
</feature>
<feature type="region of interest" description="Disordered" evidence="1">
    <location>
        <begin position="135"/>
        <end position="270"/>
    </location>
</feature>
<evidence type="ECO:0000256" key="1">
    <source>
        <dbReference type="SAM" id="MobiDB-lite"/>
    </source>
</evidence>
<feature type="compositionally biased region" description="Low complexity" evidence="1">
    <location>
        <begin position="79"/>
        <end position="100"/>
    </location>
</feature>
<dbReference type="AlphaFoldDB" id="A0A5C3DW61"/>
<feature type="compositionally biased region" description="Gly residues" evidence="1">
    <location>
        <begin position="256"/>
        <end position="270"/>
    </location>
</feature>
<feature type="compositionally biased region" description="Low complexity" evidence="1">
    <location>
        <begin position="135"/>
        <end position="151"/>
    </location>
</feature>
<protein>
    <submittedName>
        <fullName evidence="2">Uncharacterized protein</fullName>
    </submittedName>
</protein>
<feature type="compositionally biased region" description="Basic and acidic residues" evidence="1">
    <location>
        <begin position="17"/>
        <end position="32"/>
    </location>
</feature>
<sequence length="270" mass="27890">MALNMDDLIGSMQHGFHAGDRGNDLNEIRESLKLSLGQQTPTAGPSNSQYQPQQQQYLAPRRNPPFPPHHGSQAGGGSSSLDADVAMLSSSSSSQPYQQQYYAQEQSPAFFGGPGSWGSQSSTSSSNFAIGGAAGPWGCAPAPANTPQQTPVETSALARQLQAELERQASQSSSISPPPSHSQYTRQHLSSPPLNNIPHSSPPSSAGQNTRIGLAGTDDPRSYVNGFSPTREDSATPTGDLLRNSLSPQLGNSSRLGGGGGGGGGGGHGQ</sequence>
<name>A0A5C3DW61_9BASI</name>
<reference evidence="2 3" key="1">
    <citation type="submission" date="2018-03" db="EMBL/GenBank/DDBJ databases">
        <authorList>
            <person name="Guldener U."/>
        </authorList>
    </citation>
    <scope>NUCLEOTIDE SEQUENCE [LARGE SCALE GENOMIC DNA]</scope>
    <source>
        <strain evidence="2 3">NBRC100155</strain>
    </source>
</reference>
<organism evidence="2 3">
    <name type="scientific">Ustilago trichophora</name>
    <dbReference type="NCBI Taxonomy" id="86804"/>
    <lineage>
        <taxon>Eukaryota</taxon>
        <taxon>Fungi</taxon>
        <taxon>Dikarya</taxon>
        <taxon>Basidiomycota</taxon>
        <taxon>Ustilaginomycotina</taxon>
        <taxon>Ustilaginomycetes</taxon>
        <taxon>Ustilaginales</taxon>
        <taxon>Ustilaginaceae</taxon>
        <taxon>Ustilago</taxon>
    </lineage>
</organism>
<feature type="region of interest" description="Disordered" evidence="1">
    <location>
        <begin position="15"/>
        <end position="100"/>
    </location>
</feature>
<dbReference type="OrthoDB" id="3366315at2759"/>
<keyword evidence="3" id="KW-1185">Reference proteome</keyword>
<evidence type="ECO:0000313" key="3">
    <source>
        <dbReference type="Proteomes" id="UP000324022"/>
    </source>
</evidence>
<gene>
    <name evidence="2" type="ORF">UTRI_01071_B</name>
</gene>
<proteinExistence type="predicted"/>
<dbReference type="EMBL" id="OOIN01000003">
    <property type="protein sequence ID" value="SPO21587.1"/>
    <property type="molecule type" value="Genomic_DNA"/>
</dbReference>
<feature type="compositionally biased region" description="Polar residues" evidence="1">
    <location>
        <begin position="36"/>
        <end position="48"/>
    </location>
</feature>
<feature type="compositionally biased region" description="Polar residues" evidence="1">
    <location>
        <begin position="244"/>
        <end position="255"/>
    </location>
</feature>